<evidence type="ECO:0000256" key="6">
    <source>
        <dbReference type="ARBA" id="ARBA00022801"/>
    </source>
</evidence>
<dbReference type="EMBL" id="JBHLVZ010000074">
    <property type="protein sequence ID" value="MFC0388013.1"/>
    <property type="molecule type" value="Genomic_DNA"/>
</dbReference>
<dbReference type="InterPro" id="IPR004385">
    <property type="entry name" value="NDP_pyrophosphatase"/>
</dbReference>
<feature type="domain" description="Nudix hydrolase" evidence="9">
    <location>
        <begin position="43"/>
        <end position="182"/>
    </location>
</feature>
<dbReference type="PANTHER" id="PTHR11839">
    <property type="entry name" value="UDP/ADP-SUGAR PYROPHOSPHATASE"/>
    <property type="match status" value="1"/>
</dbReference>
<dbReference type="InterPro" id="IPR015797">
    <property type="entry name" value="NUDIX_hydrolase-like_dom_sf"/>
</dbReference>
<evidence type="ECO:0000256" key="8">
    <source>
        <dbReference type="ARBA" id="ARBA00032272"/>
    </source>
</evidence>
<evidence type="ECO:0000256" key="4">
    <source>
        <dbReference type="ARBA" id="ARBA00011738"/>
    </source>
</evidence>
<evidence type="ECO:0000256" key="1">
    <source>
        <dbReference type="ARBA" id="ARBA00000847"/>
    </source>
</evidence>
<name>A0ABV6IWM4_9PROT</name>
<sequence length="195" mass="21177">MGEDQGGRIRILGRETLSDGWFRLEKVTFAQDGGAPQEREVYHNGVGAAVLPLDPARGTVLLVRQLRVPAMVNGDGPMLVEACAGIVEGDDDPAETVRREAGEEMGYRLRAVRKLFTLYPSPGSSAERLHLFLAEYGPEDRVAEGGGLAGEGERIEVLDVPLAEAWAMVETGAIMDAKTVLLLQQVRLDRPLISR</sequence>
<organism evidence="10 11">
    <name type="scientific">Muricoccus vinaceus</name>
    <dbReference type="NCBI Taxonomy" id="424704"/>
    <lineage>
        <taxon>Bacteria</taxon>
        <taxon>Pseudomonadati</taxon>
        <taxon>Pseudomonadota</taxon>
        <taxon>Alphaproteobacteria</taxon>
        <taxon>Acetobacterales</taxon>
        <taxon>Roseomonadaceae</taxon>
        <taxon>Muricoccus</taxon>
    </lineage>
</organism>
<reference evidence="10 11" key="1">
    <citation type="submission" date="2024-09" db="EMBL/GenBank/DDBJ databases">
        <authorList>
            <person name="Sun Q."/>
            <person name="Mori K."/>
        </authorList>
    </citation>
    <scope>NUCLEOTIDE SEQUENCE [LARGE SCALE GENOMIC DNA]</scope>
    <source>
        <strain evidence="10 11">CCM 7468</strain>
    </source>
</reference>
<accession>A0ABV6IWM4</accession>
<dbReference type="NCBIfam" id="TIGR00052">
    <property type="entry name" value="nudix-type nucleoside diphosphatase, YffH/AdpP family"/>
    <property type="match status" value="1"/>
</dbReference>
<dbReference type="Pfam" id="PF00293">
    <property type="entry name" value="NUDIX"/>
    <property type="match status" value="1"/>
</dbReference>
<dbReference type="RefSeq" id="WP_377054017.1">
    <property type="nucleotide sequence ID" value="NZ_JBHLVZ010000074.1"/>
</dbReference>
<dbReference type="InterPro" id="IPR000086">
    <property type="entry name" value="NUDIX_hydrolase_dom"/>
</dbReference>
<keyword evidence="11" id="KW-1185">Reference proteome</keyword>
<evidence type="ECO:0000256" key="3">
    <source>
        <dbReference type="ARBA" id="ARBA00007275"/>
    </source>
</evidence>
<comment type="catalytic activity">
    <reaction evidence="1">
        <text>GDP-alpha-D-mannose + H2O = alpha-D-mannose 1-phosphate + GMP + 2 H(+)</text>
        <dbReference type="Rhea" id="RHEA:27978"/>
        <dbReference type="ChEBI" id="CHEBI:15377"/>
        <dbReference type="ChEBI" id="CHEBI:15378"/>
        <dbReference type="ChEBI" id="CHEBI:57527"/>
        <dbReference type="ChEBI" id="CHEBI:58115"/>
        <dbReference type="ChEBI" id="CHEBI:58409"/>
    </reaction>
</comment>
<evidence type="ECO:0000313" key="10">
    <source>
        <dbReference type="EMBL" id="MFC0388013.1"/>
    </source>
</evidence>
<comment type="caution">
    <text evidence="10">The sequence shown here is derived from an EMBL/GenBank/DDBJ whole genome shotgun (WGS) entry which is preliminary data.</text>
</comment>
<proteinExistence type="inferred from homology"/>
<gene>
    <name evidence="10" type="ORF">ACFFIC_21065</name>
</gene>
<evidence type="ECO:0000256" key="2">
    <source>
        <dbReference type="ARBA" id="ARBA00001946"/>
    </source>
</evidence>
<dbReference type="Gene3D" id="3.90.79.10">
    <property type="entry name" value="Nucleoside Triphosphate Pyrophosphohydrolase"/>
    <property type="match status" value="1"/>
</dbReference>
<protein>
    <recommendedName>
        <fullName evidence="5">GDP-mannose pyrophosphatase</fullName>
    </recommendedName>
    <alternativeName>
        <fullName evidence="7">GDP-mannose hydrolase</fullName>
    </alternativeName>
    <alternativeName>
        <fullName evidence="8">GDPMK</fullName>
    </alternativeName>
</protein>
<keyword evidence="6" id="KW-0378">Hydrolase</keyword>
<dbReference type="CDD" id="cd24157">
    <property type="entry name" value="NUDIX_GDPMK"/>
    <property type="match status" value="1"/>
</dbReference>
<dbReference type="SUPFAM" id="SSF55811">
    <property type="entry name" value="Nudix"/>
    <property type="match status" value="1"/>
</dbReference>
<evidence type="ECO:0000256" key="5">
    <source>
        <dbReference type="ARBA" id="ARBA00016377"/>
    </source>
</evidence>
<comment type="subunit">
    <text evidence="4">Homodimer.</text>
</comment>
<comment type="cofactor">
    <cofactor evidence="2">
        <name>Mg(2+)</name>
        <dbReference type="ChEBI" id="CHEBI:18420"/>
    </cofactor>
</comment>
<dbReference type="PANTHER" id="PTHR11839:SF18">
    <property type="entry name" value="NUDIX HYDROLASE DOMAIN-CONTAINING PROTEIN"/>
    <property type="match status" value="1"/>
</dbReference>
<evidence type="ECO:0000256" key="7">
    <source>
        <dbReference type="ARBA" id="ARBA00032162"/>
    </source>
</evidence>
<dbReference type="PROSITE" id="PS51462">
    <property type="entry name" value="NUDIX"/>
    <property type="match status" value="1"/>
</dbReference>
<evidence type="ECO:0000259" key="9">
    <source>
        <dbReference type="PROSITE" id="PS51462"/>
    </source>
</evidence>
<evidence type="ECO:0000313" key="11">
    <source>
        <dbReference type="Proteomes" id="UP001589789"/>
    </source>
</evidence>
<dbReference type="Proteomes" id="UP001589789">
    <property type="component" value="Unassembled WGS sequence"/>
</dbReference>
<comment type="similarity">
    <text evidence="3">Belongs to the Nudix hydrolase family. NudK subfamily.</text>
</comment>